<proteinExistence type="predicted"/>
<organism evidence="4 5">
    <name type="scientific">Agrobacterium vitis</name>
    <name type="common">Rhizobium vitis</name>
    <dbReference type="NCBI Taxonomy" id="373"/>
    <lineage>
        <taxon>Bacteria</taxon>
        <taxon>Pseudomonadati</taxon>
        <taxon>Pseudomonadota</taxon>
        <taxon>Alphaproteobacteria</taxon>
        <taxon>Hyphomicrobiales</taxon>
        <taxon>Rhizobiaceae</taxon>
        <taxon>Rhizobium/Agrobacterium group</taxon>
        <taxon>Agrobacterium</taxon>
    </lineage>
</organism>
<dbReference type="InterPro" id="IPR032710">
    <property type="entry name" value="NTF2-like_dom_sf"/>
</dbReference>
<evidence type="ECO:0000313" key="4">
    <source>
        <dbReference type="EMBL" id="KAA3526931.1"/>
    </source>
</evidence>
<dbReference type="SUPFAM" id="SSF54427">
    <property type="entry name" value="NTF2-like"/>
    <property type="match status" value="1"/>
</dbReference>
<dbReference type="PANTHER" id="PTHR41542:SF1">
    <property type="entry name" value="BLL5807 PROTEIN"/>
    <property type="match status" value="1"/>
</dbReference>
<keyword evidence="2" id="KW-0472">Membrane</keyword>
<dbReference type="AlphaFoldDB" id="A0A368NRU8"/>
<feature type="compositionally biased region" description="Low complexity" evidence="1">
    <location>
        <begin position="31"/>
        <end position="59"/>
    </location>
</feature>
<dbReference type="RefSeq" id="WP_060718199.1">
    <property type="nucleotide sequence ID" value="NZ_CP055265.1"/>
</dbReference>
<feature type="domain" description="Tim44-like" evidence="3">
    <location>
        <begin position="184"/>
        <end position="332"/>
    </location>
</feature>
<protein>
    <recommendedName>
        <fullName evidence="3">Tim44-like domain-containing protein</fullName>
    </recommendedName>
</protein>
<feature type="transmembrane region" description="Helical" evidence="2">
    <location>
        <begin position="83"/>
        <end position="105"/>
    </location>
</feature>
<name>A0A368NRU8_AGRVI</name>
<feature type="compositionally biased region" description="Polar residues" evidence="1">
    <location>
        <begin position="62"/>
        <end position="78"/>
    </location>
</feature>
<reference evidence="4 5" key="1">
    <citation type="submission" date="2018-08" db="EMBL/GenBank/DDBJ databases">
        <title>Genome sequencing of Agrobacterium vitis strain ICMP 10754.</title>
        <authorList>
            <person name="Visnovsky S.B."/>
            <person name="Pitman A.R."/>
        </authorList>
    </citation>
    <scope>NUCLEOTIDE SEQUENCE [LARGE SCALE GENOMIC DNA]</scope>
    <source>
        <strain evidence="4 5">ICMP 10754</strain>
    </source>
</reference>
<dbReference type="Gene3D" id="3.10.450.240">
    <property type="match status" value="1"/>
</dbReference>
<feature type="region of interest" description="Disordered" evidence="1">
    <location>
        <begin position="31"/>
        <end position="78"/>
    </location>
</feature>
<gene>
    <name evidence="4" type="ORF">DXT89_13375</name>
</gene>
<dbReference type="SMART" id="SM00978">
    <property type="entry name" value="Tim44"/>
    <property type="match status" value="1"/>
</dbReference>
<evidence type="ECO:0000256" key="1">
    <source>
        <dbReference type="SAM" id="MobiDB-lite"/>
    </source>
</evidence>
<feature type="transmembrane region" description="Helical" evidence="2">
    <location>
        <begin position="111"/>
        <end position="133"/>
    </location>
</feature>
<keyword evidence="2" id="KW-0812">Transmembrane</keyword>
<evidence type="ECO:0000259" key="3">
    <source>
        <dbReference type="SMART" id="SM00978"/>
    </source>
</evidence>
<comment type="caution">
    <text evidence="4">The sequence shown here is derived from an EMBL/GenBank/DDBJ whole genome shotgun (WGS) entry which is preliminary data.</text>
</comment>
<evidence type="ECO:0000256" key="2">
    <source>
        <dbReference type="SAM" id="Phobius"/>
    </source>
</evidence>
<accession>A0A368NRU8</accession>
<sequence length="333" mass="34372">MGRAGRIIGIVAIGVAVTLSAVDFAEARRAGSSSSFGSRGERTFSAPPATSTAPTTAAPIQRSMTPNTGATTSGMQQPASRGLFGGMAGGLMGGLLMGGLFGMLLGGGFGGAAGMFGMLFQLLLIGGLIMLAMRFFNRNRTASSYAGPASRNDMSQPGGAPQGSSGGSSGGFGGFSIPKMGSGAALGATRPAVVKAGTDDVGIGPKDLEIFESLLKDMQKAYAEEDYSALRRITTPEAMSYLAEELGEHATKGVKNEVRDVHLLQGDLAEAWREGTVDYATVAMRYEAIDVMRDRATGAVVDGDPDHPQQSVEVWTFVRRPGSGWSISAIQSA</sequence>
<dbReference type="Proteomes" id="UP000436911">
    <property type="component" value="Unassembled WGS sequence"/>
</dbReference>
<feature type="region of interest" description="Disordered" evidence="1">
    <location>
        <begin position="146"/>
        <end position="168"/>
    </location>
</feature>
<dbReference type="OrthoDB" id="9780873at2"/>
<dbReference type="Pfam" id="PF04280">
    <property type="entry name" value="Tim44"/>
    <property type="match status" value="1"/>
</dbReference>
<keyword evidence="2" id="KW-1133">Transmembrane helix</keyword>
<dbReference type="EMBL" id="QUSG01000006">
    <property type="protein sequence ID" value="KAA3526931.1"/>
    <property type="molecule type" value="Genomic_DNA"/>
</dbReference>
<dbReference type="InterPro" id="IPR007379">
    <property type="entry name" value="Tim44-like_dom"/>
</dbReference>
<dbReference type="GeneID" id="60683136"/>
<dbReference type="PANTHER" id="PTHR41542">
    <property type="entry name" value="BLL5807 PROTEIN"/>
    <property type="match status" value="1"/>
</dbReference>
<evidence type="ECO:0000313" key="5">
    <source>
        <dbReference type="Proteomes" id="UP000436911"/>
    </source>
</evidence>